<dbReference type="GO" id="GO:0003735">
    <property type="term" value="F:structural constituent of ribosome"/>
    <property type="evidence" value="ECO:0007669"/>
    <property type="project" value="InterPro"/>
</dbReference>
<keyword evidence="9" id="KW-1185">Reference proteome</keyword>
<dbReference type="Gene3D" id="3.30.780.10">
    <property type="entry name" value="SUI1-like domain"/>
    <property type="match status" value="1"/>
</dbReference>
<evidence type="ECO:0000256" key="2">
    <source>
        <dbReference type="ARBA" id="ARBA00005677"/>
    </source>
</evidence>
<evidence type="ECO:0000313" key="8">
    <source>
        <dbReference type="EMBL" id="VBB29017.1"/>
    </source>
</evidence>
<dbReference type="EMBL" id="UPTC01000517">
    <property type="protein sequence ID" value="VBB29017.1"/>
    <property type="molecule type" value="Genomic_DNA"/>
</dbReference>
<dbReference type="PANTHER" id="PTHR13477:SF0">
    <property type="entry name" value="LARGE RIBOSOMAL SUBUNIT PROTEIN ML49"/>
    <property type="match status" value="1"/>
</dbReference>
<comment type="subcellular location">
    <subcellularLocation>
        <location evidence="1">Mitochondrion</location>
    </subcellularLocation>
</comment>
<protein>
    <recommendedName>
        <fullName evidence="6">Large ribosomal subunit protein mL49</fullName>
    </recommendedName>
    <alternativeName>
        <fullName evidence="7">39S ribosomal protein L49, mitochondrial</fullName>
    </alternativeName>
</protein>
<organism evidence="8 9">
    <name type="scientific">Acanthocheilonema viteae</name>
    <name type="common">Filarial nematode worm</name>
    <name type="synonym">Dipetalonema viteae</name>
    <dbReference type="NCBI Taxonomy" id="6277"/>
    <lineage>
        <taxon>Eukaryota</taxon>
        <taxon>Metazoa</taxon>
        <taxon>Ecdysozoa</taxon>
        <taxon>Nematoda</taxon>
        <taxon>Chromadorea</taxon>
        <taxon>Rhabditida</taxon>
        <taxon>Spirurina</taxon>
        <taxon>Spiruromorpha</taxon>
        <taxon>Filarioidea</taxon>
        <taxon>Onchocercidae</taxon>
        <taxon>Acanthocheilonema</taxon>
    </lineage>
</organism>
<dbReference type="InterPro" id="IPR007740">
    <property type="entry name" value="Ribosomal_mL49"/>
</dbReference>
<name>A0A498SG55_ACAVI</name>
<evidence type="ECO:0000256" key="1">
    <source>
        <dbReference type="ARBA" id="ARBA00004173"/>
    </source>
</evidence>
<dbReference type="GO" id="GO:0005762">
    <property type="term" value="C:mitochondrial large ribosomal subunit"/>
    <property type="evidence" value="ECO:0007669"/>
    <property type="project" value="TreeGrafter"/>
</dbReference>
<evidence type="ECO:0000256" key="5">
    <source>
        <dbReference type="ARBA" id="ARBA00023274"/>
    </source>
</evidence>
<evidence type="ECO:0000256" key="3">
    <source>
        <dbReference type="ARBA" id="ARBA00022980"/>
    </source>
</evidence>
<dbReference type="Pfam" id="PF05046">
    <property type="entry name" value="Img2"/>
    <property type="match status" value="1"/>
</dbReference>
<dbReference type="STRING" id="6277.A0A498SG55"/>
<accession>A0A498SG55</accession>
<keyword evidence="4" id="KW-0496">Mitochondrion</keyword>
<evidence type="ECO:0000256" key="4">
    <source>
        <dbReference type="ARBA" id="ARBA00023128"/>
    </source>
</evidence>
<evidence type="ECO:0000256" key="7">
    <source>
        <dbReference type="ARBA" id="ARBA00035545"/>
    </source>
</evidence>
<evidence type="ECO:0000256" key="6">
    <source>
        <dbReference type="ARBA" id="ARBA00035191"/>
    </source>
</evidence>
<gene>
    <name evidence="8" type="ORF">NAV_LOCUS3826</name>
</gene>
<dbReference type="Proteomes" id="UP000276991">
    <property type="component" value="Unassembled WGS sequence"/>
</dbReference>
<dbReference type="OrthoDB" id="19439at2759"/>
<reference evidence="8 9" key="1">
    <citation type="submission" date="2018-08" db="EMBL/GenBank/DDBJ databases">
        <authorList>
            <person name="Laetsch R D."/>
            <person name="Stevens L."/>
            <person name="Kumar S."/>
            <person name="Blaxter L. M."/>
        </authorList>
    </citation>
    <scope>NUCLEOTIDE SEQUENCE [LARGE SCALE GENOMIC DNA]</scope>
</reference>
<evidence type="ECO:0000313" key="9">
    <source>
        <dbReference type="Proteomes" id="UP000276991"/>
    </source>
</evidence>
<dbReference type="PANTHER" id="PTHR13477">
    <property type="entry name" value="MITOCHONDRIAL 39S RIBOSOMAL PROTEIN L49"/>
    <property type="match status" value="1"/>
</dbReference>
<keyword evidence="5" id="KW-0687">Ribonucleoprotein</keyword>
<dbReference type="AlphaFoldDB" id="A0A498SG55"/>
<keyword evidence="3" id="KW-0689">Ribosomal protein</keyword>
<sequence>MLRHFLKRIRNAVELTKCHCRKLTSEKNEMTSSGEVWDDPWQAAMSKTEHTQSRAVEISIDWKYVERLMPKKLIPDVPKYDTYPTPSGWRPPKPRPDLTFYVERNRNHLLPLYLETRRDQLDPKTLDFEYVELVVVKKIHGNIFDCEKKIREYLEEYLHHPIATHVDELKGFIRIKGADRAVVEQCLYDFGF</sequence>
<comment type="similarity">
    <text evidence="2">Belongs to the mitochondrion-specific ribosomal protein mL49 family.</text>
</comment>
<proteinExistence type="inferred from homology"/>
<dbReference type="FunFam" id="3.30.780.10:FF:000009">
    <property type="entry name" value="39S ribosomal protein L49, mitochondrial"/>
    <property type="match status" value="1"/>
</dbReference>
<dbReference type="GO" id="GO:0006412">
    <property type="term" value="P:translation"/>
    <property type="evidence" value="ECO:0007669"/>
    <property type="project" value="InterPro"/>
</dbReference>